<name>A0A7X0LQD6_9ACTN</name>
<dbReference type="EMBL" id="JACHEM010000008">
    <property type="protein sequence ID" value="MBB6436935.1"/>
    <property type="molecule type" value="Genomic_DNA"/>
</dbReference>
<dbReference type="Proteomes" id="UP000540423">
    <property type="component" value="Unassembled WGS sequence"/>
</dbReference>
<dbReference type="RefSeq" id="WP_185031835.1">
    <property type="nucleotide sequence ID" value="NZ_BNBN01000001.1"/>
</dbReference>
<sequence length="106" mass="10104">MAKVPASVVAAAGLVGGYGVARWTGKRPLGGVALAAAGAVAARQWQQEAGGKVAAGLTGLYVAGFAGSHPLAKKVGAWPAVFAVAGGVAAASWAASGCGGRRGCSK</sequence>
<evidence type="ECO:0000313" key="1">
    <source>
        <dbReference type="EMBL" id="MBB6436935.1"/>
    </source>
</evidence>
<keyword evidence="2" id="KW-1185">Reference proteome</keyword>
<proteinExistence type="predicted"/>
<accession>A0A7X0LQD6</accession>
<evidence type="ECO:0000313" key="2">
    <source>
        <dbReference type="Proteomes" id="UP000540423"/>
    </source>
</evidence>
<gene>
    <name evidence="1" type="ORF">HNQ79_003410</name>
</gene>
<reference evidence="1 2" key="1">
    <citation type="submission" date="2020-08" db="EMBL/GenBank/DDBJ databases">
        <title>Genomic Encyclopedia of Type Strains, Phase IV (KMG-IV): sequencing the most valuable type-strain genomes for metagenomic binning, comparative biology and taxonomic classification.</title>
        <authorList>
            <person name="Goeker M."/>
        </authorList>
    </citation>
    <scope>NUCLEOTIDE SEQUENCE [LARGE SCALE GENOMIC DNA]</scope>
    <source>
        <strain evidence="1 2">DSM 40141</strain>
    </source>
</reference>
<organism evidence="1 2">
    <name type="scientific">Streptomyces candidus</name>
    <dbReference type="NCBI Taxonomy" id="67283"/>
    <lineage>
        <taxon>Bacteria</taxon>
        <taxon>Bacillati</taxon>
        <taxon>Actinomycetota</taxon>
        <taxon>Actinomycetes</taxon>
        <taxon>Kitasatosporales</taxon>
        <taxon>Streptomycetaceae</taxon>
        <taxon>Streptomyces</taxon>
    </lineage>
</organism>
<dbReference type="AlphaFoldDB" id="A0A7X0LQD6"/>
<comment type="caution">
    <text evidence="1">The sequence shown here is derived from an EMBL/GenBank/DDBJ whole genome shotgun (WGS) entry which is preliminary data.</text>
</comment>
<protein>
    <submittedName>
        <fullName evidence="1">Uncharacterized protein</fullName>
    </submittedName>
</protein>